<dbReference type="AlphaFoldDB" id="I4AJF3"/>
<accession>I4AJF3</accession>
<evidence type="ECO:0000313" key="2">
    <source>
        <dbReference type="Proteomes" id="UP000006054"/>
    </source>
</evidence>
<dbReference type="KEGG" id="fli:Fleli_1678"/>
<evidence type="ECO:0000313" key="1">
    <source>
        <dbReference type="EMBL" id="AFM04088.1"/>
    </source>
</evidence>
<organism evidence="1 2">
    <name type="scientific">Bernardetia litoralis (strain ATCC 23117 / DSM 6794 / NBRC 15988 / NCIMB 1366 / Fx l1 / Sio-4)</name>
    <name type="common">Flexibacter litoralis</name>
    <dbReference type="NCBI Taxonomy" id="880071"/>
    <lineage>
        <taxon>Bacteria</taxon>
        <taxon>Pseudomonadati</taxon>
        <taxon>Bacteroidota</taxon>
        <taxon>Cytophagia</taxon>
        <taxon>Cytophagales</taxon>
        <taxon>Bernardetiaceae</taxon>
        <taxon>Bernardetia</taxon>
    </lineage>
</organism>
<dbReference type="Proteomes" id="UP000006054">
    <property type="component" value="Chromosome"/>
</dbReference>
<dbReference type="EMBL" id="CP003345">
    <property type="protein sequence ID" value="AFM04088.1"/>
    <property type="molecule type" value="Genomic_DNA"/>
</dbReference>
<proteinExistence type="predicted"/>
<dbReference type="SUPFAM" id="SSF82784">
    <property type="entry name" value="OsmC-like"/>
    <property type="match status" value="1"/>
</dbReference>
<dbReference type="PANTHER" id="PTHR39624:SF2">
    <property type="entry name" value="OSMC-LIKE PROTEIN"/>
    <property type="match status" value="1"/>
</dbReference>
<dbReference type="InterPro" id="IPR003718">
    <property type="entry name" value="OsmC/Ohr_fam"/>
</dbReference>
<dbReference type="PATRIC" id="fig|880071.3.peg.1652"/>
<dbReference type="InterPro" id="IPR015946">
    <property type="entry name" value="KH_dom-like_a/b"/>
</dbReference>
<dbReference type="OrthoDB" id="290036at2"/>
<dbReference type="Pfam" id="PF02566">
    <property type="entry name" value="OsmC"/>
    <property type="match status" value="1"/>
</dbReference>
<dbReference type="HOGENOM" id="CLU_100275_5_0_10"/>
<sequence length="138" mass="15470">MIKVIYQGNLRTQATHINSQNQIITDAPKDNHGKGEAFSPTDLVCSSLASCQMTMMGILAQREGINLEGLEAYVEKIMIDNPRRIGRIKITYTCPETLLLSVKEHEKLHRAAMTCPVALSLHSDIIQEVEWETLHLKA</sequence>
<reference evidence="2" key="1">
    <citation type="submission" date="2012-06" db="EMBL/GenBank/DDBJ databases">
        <title>The complete genome of Flexibacter litoralis DSM 6794.</title>
        <authorList>
            <person name="Lucas S."/>
            <person name="Copeland A."/>
            <person name="Lapidus A."/>
            <person name="Glavina del Rio T."/>
            <person name="Dalin E."/>
            <person name="Tice H."/>
            <person name="Bruce D."/>
            <person name="Goodwin L."/>
            <person name="Pitluck S."/>
            <person name="Peters L."/>
            <person name="Ovchinnikova G."/>
            <person name="Lu M."/>
            <person name="Kyrpides N."/>
            <person name="Mavromatis K."/>
            <person name="Ivanova N."/>
            <person name="Brettin T."/>
            <person name="Detter J.C."/>
            <person name="Han C."/>
            <person name="Larimer F."/>
            <person name="Land M."/>
            <person name="Hauser L."/>
            <person name="Markowitz V."/>
            <person name="Cheng J.-F."/>
            <person name="Hugenholtz P."/>
            <person name="Woyke T."/>
            <person name="Wu D."/>
            <person name="Spring S."/>
            <person name="Lang E."/>
            <person name="Kopitz M."/>
            <person name="Brambilla E."/>
            <person name="Klenk H.-P."/>
            <person name="Eisen J.A."/>
        </authorList>
    </citation>
    <scope>NUCLEOTIDE SEQUENCE [LARGE SCALE GENOMIC DNA]</scope>
    <source>
        <strain evidence="2">ATCC 23117 / DSM 6794 / NBRC 15988 / NCIMB 1366 / Sio-4</strain>
    </source>
</reference>
<dbReference type="Gene3D" id="3.30.300.20">
    <property type="match status" value="1"/>
</dbReference>
<dbReference type="PANTHER" id="PTHR39624">
    <property type="entry name" value="PROTEIN INVOLVED IN RIMO-MEDIATED BETA-METHYLTHIOLATION OF RIBOSOMAL PROTEIN S12 YCAO"/>
    <property type="match status" value="1"/>
</dbReference>
<dbReference type="eggNOG" id="COG1765">
    <property type="taxonomic scope" value="Bacteria"/>
</dbReference>
<dbReference type="InterPro" id="IPR036102">
    <property type="entry name" value="OsmC/Ohrsf"/>
</dbReference>
<dbReference type="RefSeq" id="WP_014797543.1">
    <property type="nucleotide sequence ID" value="NC_018018.1"/>
</dbReference>
<dbReference type="STRING" id="880071.Fleli_1678"/>
<protein>
    <submittedName>
        <fullName evidence="1">Putative redox protein, regulator of disulfide bond formation</fullName>
    </submittedName>
</protein>
<gene>
    <name evidence="1" type="ordered locus">Fleli_1678</name>
</gene>
<keyword evidence="2" id="KW-1185">Reference proteome</keyword>
<name>I4AJF3_BERLS</name>